<sequence>MLVIQISLIIQTVYTLNVYLKTRAHNNFIGIDSDGKPIVSNKTGAYKFNIQRMPTHHHHSERPFTIPGTYNGFYKNIHNVKHHNHTHELGCIHVLPDNIMRINDSGCGRTVMSGFDDLEIAHDHTHWGDHDSSSSCFEHTSSSVDSHDTNPVIIPQPVVMEDTHHIHHHRNLYKL</sequence>
<dbReference type="Proteomes" id="UP001516464">
    <property type="component" value="Unassembled WGS sequence"/>
</dbReference>
<organism evidence="1 2">
    <name type="scientific">Astathelohania contejeani</name>
    <dbReference type="NCBI Taxonomy" id="164912"/>
    <lineage>
        <taxon>Eukaryota</taxon>
        <taxon>Fungi</taxon>
        <taxon>Fungi incertae sedis</taxon>
        <taxon>Microsporidia</taxon>
        <taxon>Astathelohaniidae</taxon>
        <taxon>Astathelohania</taxon>
    </lineage>
</organism>
<evidence type="ECO:0000313" key="2">
    <source>
        <dbReference type="Proteomes" id="UP001516464"/>
    </source>
</evidence>
<evidence type="ECO:0000313" key="1">
    <source>
        <dbReference type="EMBL" id="KAF7684676.1"/>
    </source>
</evidence>
<keyword evidence="2" id="KW-1185">Reference proteome</keyword>
<proteinExistence type="predicted"/>
<accession>A0ABQ7I2H6</accession>
<comment type="caution">
    <text evidence="1">The sequence shown here is derived from an EMBL/GenBank/DDBJ whole genome shotgun (WGS) entry which is preliminary data.</text>
</comment>
<reference evidence="1 2" key="1">
    <citation type="submission" date="2019-01" db="EMBL/GenBank/DDBJ databases">
        <title>Genomes sequencing and comparative genomics of infectious freshwater microsporidia, Cucumispora dikerogammari and Thelohania contejeani.</title>
        <authorList>
            <person name="Cormier A."/>
            <person name="Giraud I."/>
            <person name="Wattier R."/>
            <person name="Teixeira M."/>
            <person name="Grandjean F."/>
            <person name="Rigaud T."/>
            <person name="Cordaux R."/>
        </authorList>
    </citation>
    <scope>NUCLEOTIDE SEQUENCE [LARGE SCALE GENOMIC DNA]</scope>
    <source>
        <strain evidence="1">T1</strain>
        <tissue evidence="1">Spores</tissue>
    </source>
</reference>
<name>A0ABQ7I2H6_9MICR</name>
<gene>
    <name evidence="1" type="ORF">TCON_0121</name>
</gene>
<dbReference type="EMBL" id="SBIQ01000004">
    <property type="protein sequence ID" value="KAF7684676.1"/>
    <property type="molecule type" value="Genomic_DNA"/>
</dbReference>
<protein>
    <submittedName>
        <fullName evidence="1">Uncharacterized protein</fullName>
    </submittedName>
</protein>